<gene>
    <name evidence="1" type="ORF">GOODEAATRI_022379</name>
</gene>
<dbReference type="Proteomes" id="UP001476798">
    <property type="component" value="Unassembled WGS sequence"/>
</dbReference>
<comment type="caution">
    <text evidence="1">The sequence shown here is derived from an EMBL/GenBank/DDBJ whole genome shotgun (WGS) entry which is preliminary data.</text>
</comment>
<proteinExistence type="predicted"/>
<evidence type="ECO:0000313" key="1">
    <source>
        <dbReference type="EMBL" id="MEQ2162689.1"/>
    </source>
</evidence>
<keyword evidence="2" id="KW-1185">Reference proteome</keyword>
<reference evidence="1 2" key="1">
    <citation type="submission" date="2021-06" db="EMBL/GenBank/DDBJ databases">
        <authorList>
            <person name="Palmer J.M."/>
        </authorList>
    </citation>
    <scope>NUCLEOTIDE SEQUENCE [LARGE SCALE GENOMIC DNA]</scope>
    <source>
        <strain evidence="1 2">GA_2019</strain>
        <tissue evidence="1">Muscle</tissue>
    </source>
</reference>
<name>A0ABV0MVQ7_9TELE</name>
<evidence type="ECO:0000313" key="2">
    <source>
        <dbReference type="Proteomes" id="UP001476798"/>
    </source>
</evidence>
<organism evidence="1 2">
    <name type="scientific">Goodea atripinnis</name>
    <dbReference type="NCBI Taxonomy" id="208336"/>
    <lineage>
        <taxon>Eukaryota</taxon>
        <taxon>Metazoa</taxon>
        <taxon>Chordata</taxon>
        <taxon>Craniata</taxon>
        <taxon>Vertebrata</taxon>
        <taxon>Euteleostomi</taxon>
        <taxon>Actinopterygii</taxon>
        <taxon>Neopterygii</taxon>
        <taxon>Teleostei</taxon>
        <taxon>Neoteleostei</taxon>
        <taxon>Acanthomorphata</taxon>
        <taxon>Ovalentaria</taxon>
        <taxon>Atherinomorphae</taxon>
        <taxon>Cyprinodontiformes</taxon>
        <taxon>Goodeidae</taxon>
        <taxon>Goodea</taxon>
    </lineage>
</organism>
<evidence type="ECO:0008006" key="3">
    <source>
        <dbReference type="Google" id="ProtNLM"/>
    </source>
</evidence>
<dbReference type="EMBL" id="JAHRIO010012281">
    <property type="protein sequence ID" value="MEQ2162689.1"/>
    <property type="molecule type" value="Genomic_DNA"/>
</dbReference>
<accession>A0ABV0MVQ7</accession>
<sequence length="123" mass="14091">MVRRIVGPRIQEEQCGFRPGCGTLDQLYNLSRVRRVHGSSSNQSTCVLWTLRRNKSFHCQGPQHALGNVNTSRVGVRQRGTSYMLTGLSKVYVFIPQVSMVKINKQKIIFKQTKILIRNKVFN</sequence>
<protein>
    <recommendedName>
        <fullName evidence="3">Reverse transcriptase domain-containing protein</fullName>
    </recommendedName>
</protein>